<accession>A0AAD3T9T4</accession>
<dbReference type="Proteomes" id="UP001279734">
    <property type="component" value="Unassembled WGS sequence"/>
</dbReference>
<organism evidence="1 2">
    <name type="scientific">Nepenthes gracilis</name>
    <name type="common">Slender pitcher plant</name>
    <dbReference type="NCBI Taxonomy" id="150966"/>
    <lineage>
        <taxon>Eukaryota</taxon>
        <taxon>Viridiplantae</taxon>
        <taxon>Streptophyta</taxon>
        <taxon>Embryophyta</taxon>
        <taxon>Tracheophyta</taxon>
        <taxon>Spermatophyta</taxon>
        <taxon>Magnoliopsida</taxon>
        <taxon>eudicotyledons</taxon>
        <taxon>Gunneridae</taxon>
        <taxon>Pentapetalae</taxon>
        <taxon>Caryophyllales</taxon>
        <taxon>Nepenthaceae</taxon>
        <taxon>Nepenthes</taxon>
    </lineage>
</organism>
<protein>
    <submittedName>
        <fullName evidence="1">Uncharacterized protein</fullName>
    </submittedName>
</protein>
<comment type="caution">
    <text evidence="1">The sequence shown here is derived from an EMBL/GenBank/DDBJ whole genome shotgun (WGS) entry which is preliminary data.</text>
</comment>
<gene>
    <name evidence="1" type="ORF">Nepgr_026490</name>
</gene>
<dbReference type="AlphaFoldDB" id="A0AAD3T9T4"/>
<dbReference type="EMBL" id="BSYO01000028">
    <property type="protein sequence ID" value="GMH24647.1"/>
    <property type="molecule type" value="Genomic_DNA"/>
</dbReference>
<evidence type="ECO:0000313" key="1">
    <source>
        <dbReference type="EMBL" id="GMH24647.1"/>
    </source>
</evidence>
<keyword evidence="2" id="KW-1185">Reference proteome</keyword>
<name>A0AAD3T9T4_NEPGR</name>
<proteinExistence type="predicted"/>
<reference evidence="1" key="1">
    <citation type="submission" date="2023-05" db="EMBL/GenBank/DDBJ databases">
        <title>Nepenthes gracilis genome sequencing.</title>
        <authorList>
            <person name="Fukushima K."/>
        </authorList>
    </citation>
    <scope>NUCLEOTIDE SEQUENCE</scope>
    <source>
        <strain evidence="1">SING2019-196</strain>
    </source>
</reference>
<sequence>MPSAVPGVKHGTGRWDPCKVPLNAFRLGRGKKLGLLENPTMDLIVVVLHLGCSGQSCCGSSSIQATTPCSWVKRGLCASLSTVPQAGRRYPV</sequence>
<evidence type="ECO:0000313" key="2">
    <source>
        <dbReference type="Proteomes" id="UP001279734"/>
    </source>
</evidence>